<reference evidence="6" key="1">
    <citation type="journal article" date="2018" name="Genome Biol.">
        <title>SKESA: strategic k-mer extension for scrupulous assemblies.</title>
        <authorList>
            <person name="Souvorov A."/>
            <person name="Agarwala R."/>
            <person name="Lipman D.J."/>
        </authorList>
    </citation>
    <scope>NUCLEOTIDE SEQUENCE</scope>
    <source>
        <strain evidence="6">11-1391</strain>
    </source>
</reference>
<evidence type="ECO:0000256" key="5">
    <source>
        <dbReference type="SAM" id="Phobius"/>
    </source>
</evidence>
<sequence>MSGGILVGFERNIIGGFHAILDGAASTYGIWMAGIFTSCLTAYITWRGYQTLAGKLQRPVEDVVWDVGKMLIIMVFVTNAGGYLDMTAAAINGIRDGVSGDQSIWALLDTVWERSQTLGQGLYNMDGSTYVPVNGAIAEFIVWISVAFLVGVSAFINLIAELILMLMLTTAPIFIFCLMWNWLRPTFNNWLQSIISCILTTLFSGLALQVIMRYINSLIDYAANVKITNMVTLAFQVGIAAILAGLIIFVIYKLSCMLAGVAAQGAIQGMAMAGLSNGLSITKNAASSIGNGLARIGDRAAENIKSSPISGNQMTYQSRAAAAREASIQTVLRNKSQRGR</sequence>
<keyword evidence="3 5" id="KW-1133">Transmembrane helix</keyword>
<feature type="transmembrane region" description="Helical" evidence="5">
    <location>
        <begin position="189"/>
        <end position="212"/>
    </location>
</feature>
<comment type="subcellular location">
    <subcellularLocation>
        <location evidence="1">Membrane</location>
        <topology evidence="1">Multi-pass membrane protein</topology>
    </subcellularLocation>
</comment>
<evidence type="ECO:0000256" key="1">
    <source>
        <dbReference type="ARBA" id="ARBA00004141"/>
    </source>
</evidence>
<name>A0A702DAH5_SALDZ</name>
<evidence type="ECO:0000256" key="2">
    <source>
        <dbReference type="ARBA" id="ARBA00022692"/>
    </source>
</evidence>
<evidence type="ECO:0000256" key="3">
    <source>
        <dbReference type="ARBA" id="ARBA00022989"/>
    </source>
</evidence>
<dbReference type="Pfam" id="PF04610">
    <property type="entry name" value="TrbL"/>
    <property type="match status" value="1"/>
</dbReference>
<protein>
    <submittedName>
        <fullName evidence="6">Type IV secretion system protein</fullName>
    </submittedName>
</protein>
<gene>
    <name evidence="6" type="ORF">G0D47_23875</name>
</gene>
<feature type="transmembrane region" description="Helical" evidence="5">
    <location>
        <begin position="163"/>
        <end position="183"/>
    </location>
</feature>
<feature type="transmembrane region" description="Helical" evidence="5">
    <location>
        <begin position="28"/>
        <end position="46"/>
    </location>
</feature>
<dbReference type="AlphaFoldDB" id="A0A702DAH5"/>
<organism evidence="6">
    <name type="scientific">Salmonella diarizonae</name>
    <dbReference type="NCBI Taxonomy" id="59204"/>
    <lineage>
        <taxon>Bacteria</taxon>
        <taxon>Pseudomonadati</taxon>
        <taxon>Pseudomonadota</taxon>
        <taxon>Gammaproteobacteria</taxon>
        <taxon>Enterobacterales</taxon>
        <taxon>Enterobacteriaceae</taxon>
        <taxon>Salmonella</taxon>
    </lineage>
</organism>
<accession>A0A702DAH5</accession>
<proteinExistence type="predicted"/>
<feature type="transmembrane region" description="Helical" evidence="5">
    <location>
        <begin position="136"/>
        <end position="156"/>
    </location>
</feature>
<evidence type="ECO:0000256" key="4">
    <source>
        <dbReference type="ARBA" id="ARBA00023136"/>
    </source>
</evidence>
<keyword evidence="2 5" id="KW-0812">Transmembrane</keyword>
<dbReference type="GO" id="GO:0016020">
    <property type="term" value="C:membrane"/>
    <property type="evidence" value="ECO:0007669"/>
    <property type="project" value="UniProtKB-SubCell"/>
</dbReference>
<dbReference type="EMBL" id="DAAMII010000061">
    <property type="protein sequence ID" value="HAC6767588.1"/>
    <property type="molecule type" value="Genomic_DNA"/>
</dbReference>
<reference evidence="6" key="2">
    <citation type="submission" date="2018-07" db="EMBL/GenBank/DDBJ databases">
        <authorList>
            <consortium name="NCBI Pathogen Detection Project"/>
        </authorList>
    </citation>
    <scope>NUCLEOTIDE SEQUENCE</scope>
    <source>
        <strain evidence="6">11-1391</strain>
    </source>
</reference>
<comment type="caution">
    <text evidence="6">The sequence shown here is derived from an EMBL/GenBank/DDBJ whole genome shotgun (WGS) entry which is preliminary data.</text>
</comment>
<evidence type="ECO:0000313" key="6">
    <source>
        <dbReference type="EMBL" id="HAC6767588.1"/>
    </source>
</evidence>
<dbReference type="GO" id="GO:0030255">
    <property type="term" value="P:protein secretion by the type IV secretion system"/>
    <property type="evidence" value="ECO:0007669"/>
    <property type="project" value="InterPro"/>
</dbReference>
<dbReference type="InterPro" id="IPR007688">
    <property type="entry name" value="Conjugal_tfr_TrbL/VirB6"/>
</dbReference>
<feature type="transmembrane region" description="Helical" evidence="5">
    <location>
        <begin position="67"/>
        <end position="84"/>
    </location>
</feature>
<keyword evidence="4 5" id="KW-0472">Membrane</keyword>
<feature type="transmembrane region" description="Helical" evidence="5">
    <location>
        <begin position="233"/>
        <end position="252"/>
    </location>
</feature>